<dbReference type="InterPro" id="IPR004827">
    <property type="entry name" value="bZIP"/>
</dbReference>
<dbReference type="OrthoDB" id="2593073at2759"/>
<name>V9DBT8_9EURO</name>
<dbReference type="SUPFAM" id="SSF57959">
    <property type="entry name" value="Leucine zipper domain"/>
    <property type="match status" value="1"/>
</dbReference>
<dbReference type="RefSeq" id="XP_008728133.1">
    <property type="nucleotide sequence ID" value="XM_008729911.1"/>
</dbReference>
<dbReference type="GeneID" id="19984077"/>
<dbReference type="HOGENOM" id="CLU_076384_0_0_1"/>
<accession>V9DBT8</accession>
<evidence type="ECO:0000256" key="3">
    <source>
        <dbReference type="SAM" id="MobiDB-lite"/>
    </source>
</evidence>
<evidence type="ECO:0000313" key="6">
    <source>
        <dbReference type="Proteomes" id="UP000030678"/>
    </source>
</evidence>
<dbReference type="AlphaFoldDB" id="V9DBT8"/>
<dbReference type="GO" id="GO:0001228">
    <property type="term" value="F:DNA-binding transcription activator activity, RNA polymerase II-specific"/>
    <property type="evidence" value="ECO:0007669"/>
    <property type="project" value="TreeGrafter"/>
</dbReference>
<gene>
    <name evidence="5" type="ORF">G647_05584</name>
</gene>
<dbReference type="Gene3D" id="1.20.5.170">
    <property type="match status" value="1"/>
</dbReference>
<organism evidence="5 6">
    <name type="scientific">Cladophialophora carrionii CBS 160.54</name>
    <dbReference type="NCBI Taxonomy" id="1279043"/>
    <lineage>
        <taxon>Eukaryota</taxon>
        <taxon>Fungi</taxon>
        <taxon>Dikarya</taxon>
        <taxon>Ascomycota</taxon>
        <taxon>Pezizomycotina</taxon>
        <taxon>Eurotiomycetes</taxon>
        <taxon>Chaetothyriomycetidae</taxon>
        <taxon>Chaetothyriales</taxon>
        <taxon>Herpotrichiellaceae</taxon>
        <taxon>Cladophialophora</taxon>
    </lineage>
</organism>
<dbReference type="GO" id="GO:0090575">
    <property type="term" value="C:RNA polymerase II transcription regulator complex"/>
    <property type="evidence" value="ECO:0007669"/>
    <property type="project" value="TreeGrafter"/>
</dbReference>
<dbReference type="SMART" id="SM00338">
    <property type="entry name" value="BRLZ"/>
    <property type="match status" value="1"/>
</dbReference>
<proteinExistence type="predicted"/>
<feature type="domain" description="BZIP" evidence="4">
    <location>
        <begin position="62"/>
        <end position="77"/>
    </location>
</feature>
<evidence type="ECO:0000256" key="2">
    <source>
        <dbReference type="ARBA" id="ARBA00023242"/>
    </source>
</evidence>
<dbReference type="InterPro" id="IPR046347">
    <property type="entry name" value="bZIP_sf"/>
</dbReference>
<sequence length="234" mass="25900">MNDRLRFGSVAPGIFPPDQIWDPVDLSSLDAITDFDDESFRQPSHPSSTDAEHTTVPPSKMRRRAQNRASQRAFRERKERHVKGLETQLELLNEKHQDLLCSYNKQSDIMMKLNGKIEQLTADLKALKAPAATATTMPPPPPPLADAQYLGGGGPERQRERLHAGRSGRLSGPEKFDAFSFTSQPSIPSVLYDGYHLGSDGRIVNTADAPNLAIGGTVVRTMQLPDFEDLLRTP</sequence>
<keyword evidence="2" id="KW-0539">Nucleus</keyword>
<dbReference type="PANTHER" id="PTHR40621:SF6">
    <property type="entry name" value="AP-1-LIKE TRANSCRIPTION FACTOR YAP1-RELATED"/>
    <property type="match status" value="1"/>
</dbReference>
<feature type="region of interest" description="Disordered" evidence="3">
    <location>
        <begin position="150"/>
        <end position="170"/>
    </location>
</feature>
<dbReference type="PANTHER" id="PTHR40621">
    <property type="entry name" value="TRANSCRIPTION FACTOR KAPC-RELATED"/>
    <property type="match status" value="1"/>
</dbReference>
<dbReference type="GO" id="GO:0000976">
    <property type="term" value="F:transcription cis-regulatory region binding"/>
    <property type="evidence" value="ECO:0007669"/>
    <property type="project" value="InterPro"/>
</dbReference>
<feature type="region of interest" description="Disordered" evidence="3">
    <location>
        <begin position="37"/>
        <end position="78"/>
    </location>
</feature>
<dbReference type="EMBL" id="KB822705">
    <property type="protein sequence ID" value="ETI23778.1"/>
    <property type="molecule type" value="Genomic_DNA"/>
</dbReference>
<dbReference type="InterPro" id="IPR050936">
    <property type="entry name" value="AP-1-like"/>
</dbReference>
<comment type="subcellular location">
    <subcellularLocation>
        <location evidence="1">Nucleus</location>
    </subcellularLocation>
</comment>
<evidence type="ECO:0000313" key="5">
    <source>
        <dbReference type="EMBL" id="ETI23778.1"/>
    </source>
</evidence>
<evidence type="ECO:0000256" key="1">
    <source>
        <dbReference type="ARBA" id="ARBA00004123"/>
    </source>
</evidence>
<dbReference type="PROSITE" id="PS00036">
    <property type="entry name" value="BZIP_BASIC"/>
    <property type="match status" value="1"/>
</dbReference>
<reference evidence="5 6" key="1">
    <citation type="submission" date="2013-03" db="EMBL/GenBank/DDBJ databases">
        <title>The Genome Sequence of Cladophialophora carrionii CBS 160.54.</title>
        <authorList>
            <consortium name="The Broad Institute Genomics Platform"/>
            <person name="Cuomo C."/>
            <person name="de Hoog S."/>
            <person name="Gorbushina A."/>
            <person name="Walker B."/>
            <person name="Young S.K."/>
            <person name="Zeng Q."/>
            <person name="Gargeya S."/>
            <person name="Fitzgerald M."/>
            <person name="Haas B."/>
            <person name="Abouelleil A."/>
            <person name="Allen A.W."/>
            <person name="Alvarado L."/>
            <person name="Arachchi H.M."/>
            <person name="Berlin A.M."/>
            <person name="Chapman S.B."/>
            <person name="Gainer-Dewar J."/>
            <person name="Goldberg J."/>
            <person name="Griggs A."/>
            <person name="Gujja S."/>
            <person name="Hansen M."/>
            <person name="Howarth C."/>
            <person name="Imamovic A."/>
            <person name="Ireland A."/>
            <person name="Larimer J."/>
            <person name="McCowan C."/>
            <person name="Murphy C."/>
            <person name="Pearson M."/>
            <person name="Poon T.W."/>
            <person name="Priest M."/>
            <person name="Roberts A."/>
            <person name="Saif S."/>
            <person name="Shea T."/>
            <person name="Sisk P."/>
            <person name="Sykes S."/>
            <person name="Wortman J."/>
            <person name="Nusbaum C."/>
            <person name="Birren B."/>
        </authorList>
    </citation>
    <scope>NUCLEOTIDE SEQUENCE [LARGE SCALE GENOMIC DNA]</scope>
    <source>
        <strain evidence="5 6">CBS 160.54</strain>
    </source>
</reference>
<dbReference type="VEuPathDB" id="FungiDB:G647_05584"/>
<dbReference type="CDD" id="cd14688">
    <property type="entry name" value="bZIP_YAP"/>
    <property type="match status" value="1"/>
</dbReference>
<protein>
    <recommendedName>
        <fullName evidence="4">BZIP domain-containing protein</fullName>
    </recommendedName>
</protein>
<dbReference type="Proteomes" id="UP000030678">
    <property type="component" value="Unassembled WGS sequence"/>
</dbReference>
<evidence type="ECO:0000259" key="4">
    <source>
        <dbReference type="PROSITE" id="PS00036"/>
    </source>
</evidence>